<name>A0A068UCM5_COFCA</name>
<reference evidence="2" key="1">
    <citation type="journal article" date="2014" name="Science">
        <title>The coffee genome provides insight into the convergent evolution of caffeine biosynthesis.</title>
        <authorList>
            <person name="Denoeud F."/>
            <person name="Carretero-Paulet L."/>
            <person name="Dereeper A."/>
            <person name="Droc G."/>
            <person name="Guyot R."/>
            <person name="Pietrella M."/>
            <person name="Zheng C."/>
            <person name="Alberti A."/>
            <person name="Anthony F."/>
            <person name="Aprea G."/>
            <person name="Aury J.M."/>
            <person name="Bento P."/>
            <person name="Bernard M."/>
            <person name="Bocs S."/>
            <person name="Campa C."/>
            <person name="Cenci A."/>
            <person name="Combes M.C."/>
            <person name="Crouzillat D."/>
            <person name="Da Silva C."/>
            <person name="Daddiego L."/>
            <person name="De Bellis F."/>
            <person name="Dussert S."/>
            <person name="Garsmeur O."/>
            <person name="Gayraud T."/>
            <person name="Guignon V."/>
            <person name="Jahn K."/>
            <person name="Jamilloux V."/>
            <person name="Joet T."/>
            <person name="Labadie K."/>
            <person name="Lan T."/>
            <person name="Leclercq J."/>
            <person name="Lepelley M."/>
            <person name="Leroy T."/>
            <person name="Li L.T."/>
            <person name="Librado P."/>
            <person name="Lopez L."/>
            <person name="Munoz A."/>
            <person name="Noel B."/>
            <person name="Pallavicini A."/>
            <person name="Perrotta G."/>
            <person name="Poncet V."/>
            <person name="Pot D."/>
            <person name="Priyono X."/>
            <person name="Rigoreau M."/>
            <person name="Rouard M."/>
            <person name="Rozas J."/>
            <person name="Tranchant-Dubreuil C."/>
            <person name="VanBuren R."/>
            <person name="Zhang Q."/>
            <person name="Andrade A.C."/>
            <person name="Argout X."/>
            <person name="Bertrand B."/>
            <person name="de Kochko A."/>
            <person name="Graziosi G."/>
            <person name="Henry R.J."/>
            <person name="Jayarama X."/>
            <person name="Ming R."/>
            <person name="Nagai C."/>
            <person name="Rounsley S."/>
            <person name="Sankoff D."/>
            <person name="Giuliano G."/>
            <person name="Albert V.A."/>
            <person name="Wincker P."/>
            <person name="Lashermes P."/>
        </authorList>
    </citation>
    <scope>NUCLEOTIDE SEQUENCE [LARGE SCALE GENOMIC DNA]</scope>
    <source>
        <strain evidence="2">cv. DH200-94</strain>
    </source>
</reference>
<dbReference type="InParanoid" id="A0A068UCM5"/>
<evidence type="ECO:0000313" key="2">
    <source>
        <dbReference type="Proteomes" id="UP000295252"/>
    </source>
</evidence>
<dbReference type="AlphaFoldDB" id="A0A068UCM5"/>
<keyword evidence="2" id="KW-1185">Reference proteome</keyword>
<protein>
    <submittedName>
        <fullName evidence="1">Uncharacterized protein</fullName>
    </submittedName>
</protein>
<evidence type="ECO:0000313" key="1">
    <source>
        <dbReference type="EMBL" id="CDP05398.1"/>
    </source>
</evidence>
<accession>A0A068UCM5</accession>
<proteinExistence type="predicted"/>
<sequence length="71" mass="7845">MLTSCTIKYALQYVRSLSILNAEGSESLDENMSAKKRRISVSTEEELGNSLERKDVADDFGEPGNSLSLVF</sequence>
<dbReference type="PhylomeDB" id="A0A068UCM5"/>
<gene>
    <name evidence="1" type="ORF">GSCOC_T00020423001</name>
</gene>
<dbReference type="EMBL" id="HG739100">
    <property type="protein sequence ID" value="CDP05398.1"/>
    <property type="molecule type" value="Genomic_DNA"/>
</dbReference>
<dbReference type="Gramene" id="CDP05398">
    <property type="protein sequence ID" value="CDP05398"/>
    <property type="gene ID" value="GSCOC_T00020423001"/>
</dbReference>
<dbReference type="Proteomes" id="UP000295252">
    <property type="component" value="Chromosome III"/>
</dbReference>
<organism evidence="1 2">
    <name type="scientific">Coffea canephora</name>
    <name type="common">Robusta coffee</name>
    <dbReference type="NCBI Taxonomy" id="49390"/>
    <lineage>
        <taxon>Eukaryota</taxon>
        <taxon>Viridiplantae</taxon>
        <taxon>Streptophyta</taxon>
        <taxon>Embryophyta</taxon>
        <taxon>Tracheophyta</taxon>
        <taxon>Spermatophyta</taxon>
        <taxon>Magnoliopsida</taxon>
        <taxon>eudicotyledons</taxon>
        <taxon>Gunneridae</taxon>
        <taxon>Pentapetalae</taxon>
        <taxon>asterids</taxon>
        <taxon>lamiids</taxon>
        <taxon>Gentianales</taxon>
        <taxon>Rubiaceae</taxon>
        <taxon>Ixoroideae</taxon>
        <taxon>Gardenieae complex</taxon>
        <taxon>Bertiereae - Coffeeae clade</taxon>
        <taxon>Coffeeae</taxon>
        <taxon>Coffea</taxon>
    </lineage>
</organism>